<comment type="similarity">
    <text evidence="2 7">Belongs to the PhoU family.</text>
</comment>
<keyword evidence="6 7" id="KW-0592">Phosphate transport</keyword>
<dbReference type="AlphaFoldDB" id="A0A1U7NC69"/>
<dbReference type="FunFam" id="1.20.58.220:FF:000004">
    <property type="entry name" value="Phosphate-specific transport system accessory protein PhoU"/>
    <property type="match status" value="1"/>
</dbReference>
<dbReference type="InterPro" id="IPR028366">
    <property type="entry name" value="PhoU"/>
</dbReference>
<name>A0A1U7NC69_9CYAN</name>
<keyword evidence="4 7" id="KW-0813">Transport</keyword>
<dbReference type="Pfam" id="PF01895">
    <property type="entry name" value="PhoU"/>
    <property type="match status" value="2"/>
</dbReference>
<dbReference type="Proteomes" id="UP000186657">
    <property type="component" value="Unassembled WGS sequence"/>
</dbReference>
<protein>
    <recommendedName>
        <fullName evidence="7">Phosphate-specific transport system accessory protein PhoU</fullName>
    </recommendedName>
</protein>
<dbReference type="GO" id="GO:0005737">
    <property type="term" value="C:cytoplasm"/>
    <property type="evidence" value="ECO:0007669"/>
    <property type="project" value="UniProtKB-SubCell"/>
</dbReference>
<evidence type="ECO:0000256" key="6">
    <source>
        <dbReference type="ARBA" id="ARBA00022592"/>
    </source>
</evidence>
<dbReference type="PANTHER" id="PTHR42930:SF3">
    <property type="entry name" value="PHOSPHATE-SPECIFIC TRANSPORT SYSTEM ACCESSORY PROTEIN PHOU"/>
    <property type="match status" value="1"/>
</dbReference>
<dbReference type="GO" id="GO:0045936">
    <property type="term" value="P:negative regulation of phosphate metabolic process"/>
    <property type="evidence" value="ECO:0007669"/>
    <property type="project" value="InterPro"/>
</dbReference>
<accession>A0A1U7NC69</accession>
<dbReference type="InterPro" id="IPR038078">
    <property type="entry name" value="PhoU-like_sf"/>
</dbReference>
<sequence>MVSLFSHTSSVSNMSERSHFQRSLKRLAQDVLRMGALVEQSFRLSHQALFERNLETAQHLASLDKRIDGYYHQIEMECVTLMALQSPVAQDLRLLSAFMQLVRDLERIGDYAEDLAELSIKLFPYPPHACMPEVELMSHHAQAMLATSLKALADLDAIAGQTVKKLDDTVDDAYDQVYQTLASQRDIKGVVEPILLLGLVIRHLERMADHATNIGQRVSYIVTGHRSGVIPSR</sequence>
<evidence type="ECO:0000313" key="10">
    <source>
        <dbReference type="Proteomes" id="UP000186657"/>
    </source>
</evidence>
<evidence type="ECO:0000256" key="1">
    <source>
        <dbReference type="ARBA" id="ARBA00004496"/>
    </source>
</evidence>
<feature type="domain" description="PhoU" evidence="8">
    <location>
        <begin position="31"/>
        <end position="118"/>
    </location>
</feature>
<dbReference type="GO" id="GO:0006817">
    <property type="term" value="P:phosphate ion transport"/>
    <property type="evidence" value="ECO:0007669"/>
    <property type="project" value="UniProtKB-KW"/>
</dbReference>
<dbReference type="PANTHER" id="PTHR42930">
    <property type="entry name" value="PHOSPHATE-SPECIFIC TRANSPORT SYSTEM ACCESSORY PROTEIN PHOU"/>
    <property type="match status" value="1"/>
</dbReference>
<dbReference type="Gene3D" id="1.20.58.220">
    <property type="entry name" value="Phosphate transport system protein phou homolog 2, domain 2"/>
    <property type="match status" value="1"/>
</dbReference>
<organism evidence="9 10">
    <name type="scientific">Moorena bouillonii PNG</name>
    <dbReference type="NCBI Taxonomy" id="568701"/>
    <lineage>
        <taxon>Bacteria</taxon>
        <taxon>Bacillati</taxon>
        <taxon>Cyanobacteriota</taxon>
        <taxon>Cyanophyceae</taxon>
        <taxon>Coleofasciculales</taxon>
        <taxon>Coleofasciculaceae</taxon>
        <taxon>Moorena</taxon>
    </lineage>
</organism>
<reference evidence="9 10" key="1">
    <citation type="submission" date="2016-10" db="EMBL/GenBank/DDBJ databases">
        <title>Comparative genomics uncovers the prolific and rare metabolic potential of the cyanobacterial genus Moorea.</title>
        <authorList>
            <person name="Leao T."/>
            <person name="Castelao G."/>
            <person name="Korobeynikov A."/>
            <person name="Monroe E.A."/>
            <person name="Podell S."/>
            <person name="Glukhov E."/>
            <person name="Allen E."/>
            <person name="Gerwick W.H."/>
            <person name="Gerwick L."/>
        </authorList>
    </citation>
    <scope>NUCLEOTIDE SEQUENCE [LARGE SCALE GENOMIC DNA]</scope>
    <source>
        <strain evidence="9 10">PNG5-198</strain>
    </source>
</reference>
<evidence type="ECO:0000256" key="2">
    <source>
        <dbReference type="ARBA" id="ARBA00008107"/>
    </source>
</evidence>
<proteinExistence type="inferred from homology"/>
<evidence type="ECO:0000256" key="3">
    <source>
        <dbReference type="ARBA" id="ARBA00011738"/>
    </source>
</evidence>
<keyword evidence="10" id="KW-1185">Reference proteome</keyword>
<feature type="domain" description="PhoU" evidence="8">
    <location>
        <begin position="135"/>
        <end position="218"/>
    </location>
</feature>
<dbReference type="InterPro" id="IPR026022">
    <property type="entry name" value="PhoU_dom"/>
</dbReference>
<dbReference type="PIRSF" id="PIRSF003107">
    <property type="entry name" value="PhoU"/>
    <property type="match status" value="1"/>
</dbReference>
<evidence type="ECO:0000256" key="7">
    <source>
        <dbReference type="PIRNR" id="PIRNR003107"/>
    </source>
</evidence>
<comment type="function">
    <text evidence="7">Plays a role in the regulation of phosphate uptake.</text>
</comment>
<gene>
    <name evidence="9" type="ORF">BJP37_29150</name>
</gene>
<comment type="caution">
    <text evidence="9">The sequence shown here is derived from an EMBL/GenBank/DDBJ whole genome shotgun (WGS) entry which is preliminary data.</text>
</comment>
<dbReference type="NCBIfam" id="TIGR02135">
    <property type="entry name" value="phoU_full"/>
    <property type="match status" value="1"/>
</dbReference>
<comment type="subcellular location">
    <subcellularLocation>
        <location evidence="1 7">Cytoplasm</location>
    </subcellularLocation>
</comment>
<evidence type="ECO:0000256" key="4">
    <source>
        <dbReference type="ARBA" id="ARBA00022448"/>
    </source>
</evidence>
<comment type="subunit">
    <text evidence="3 7">Homodimer.</text>
</comment>
<evidence type="ECO:0000259" key="8">
    <source>
        <dbReference type="Pfam" id="PF01895"/>
    </source>
</evidence>
<evidence type="ECO:0000313" key="9">
    <source>
        <dbReference type="EMBL" id="OLT63557.1"/>
    </source>
</evidence>
<keyword evidence="5 7" id="KW-0963">Cytoplasm</keyword>
<dbReference type="SUPFAM" id="SSF109755">
    <property type="entry name" value="PhoU-like"/>
    <property type="match status" value="1"/>
</dbReference>
<evidence type="ECO:0000256" key="5">
    <source>
        <dbReference type="ARBA" id="ARBA00022490"/>
    </source>
</evidence>
<dbReference type="EMBL" id="MKZS01000001">
    <property type="protein sequence ID" value="OLT63557.1"/>
    <property type="molecule type" value="Genomic_DNA"/>
</dbReference>
<dbReference type="GO" id="GO:0030643">
    <property type="term" value="P:intracellular phosphate ion homeostasis"/>
    <property type="evidence" value="ECO:0007669"/>
    <property type="project" value="InterPro"/>
</dbReference>